<dbReference type="FunFam" id="1.10.10.10:FF:000141">
    <property type="entry name" value="vacuolar protein-sorting-associated protein 25"/>
    <property type="match status" value="1"/>
</dbReference>
<dbReference type="Pfam" id="PF05871">
    <property type="entry name" value="ESCRT-II"/>
    <property type="match status" value="1"/>
</dbReference>
<evidence type="ECO:0000256" key="4">
    <source>
        <dbReference type="ARBA" id="ARBA00022927"/>
    </source>
</evidence>
<dbReference type="GO" id="GO:0005198">
    <property type="term" value="F:structural molecule activity"/>
    <property type="evidence" value="ECO:0007669"/>
    <property type="project" value="TreeGrafter"/>
</dbReference>
<reference evidence="6" key="2">
    <citation type="submission" date="2025-09" db="UniProtKB">
        <authorList>
            <consortium name="Ensembl"/>
        </authorList>
    </citation>
    <scope>IDENTIFICATION</scope>
</reference>
<dbReference type="Proteomes" id="UP000472270">
    <property type="component" value="Unassembled WGS sequence"/>
</dbReference>
<dbReference type="GO" id="GO:0016236">
    <property type="term" value="P:macroautophagy"/>
    <property type="evidence" value="ECO:0007669"/>
    <property type="project" value="UniProtKB-ARBA"/>
</dbReference>
<name>A0A673K913_9TELE</name>
<evidence type="ECO:0000313" key="7">
    <source>
        <dbReference type="Proteomes" id="UP000472270"/>
    </source>
</evidence>
<dbReference type="SUPFAM" id="SSF46785">
    <property type="entry name" value="Winged helix' DNA-binding domain"/>
    <property type="match status" value="2"/>
</dbReference>
<evidence type="ECO:0000256" key="5">
    <source>
        <dbReference type="ARBA" id="ARBA00030094"/>
    </source>
</evidence>
<dbReference type="InterPro" id="IPR036390">
    <property type="entry name" value="WH_DNA-bd_sf"/>
</dbReference>
<evidence type="ECO:0000256" key="3">
    <source>
        <dbReference type="ARBA" id="ARBA00022448"/>
    </source>
</evidence>
<dbReference type="Gene3D" id="1.10.10.10">
    <property type="entry name" value="Winged helix-like DNA-binding domain superfamily/Winged helix DNA-binding domain"/>
    <property type="match status" value="1"/>
</dbReference>
<keyword evidence="4" id="KW-0653">Protein transport</keyword>
<keyword evidence="3" id="KW-0813">Transport</keyword>
<protein>
    <recommendedName>
        <fullName evidence="2">Vacuolar protein-sorting-associated protein 25</fullName>
    </recommendedName>
    <alternativeName>
        <fullName evidence="5">ESCRT-II complex subunit VPS25</fullName>
    </alternativeName>
</protein>
<evidence type="ECO:0000256" key="1">
    <source>
        <dbReference type="ARBA" id="ARBA00009674"/>
    </source>
</evidence>
<gene>
    <name evidence="6" type="primary">LOC107720320</name>
</gene>
<proteinExistence type="inferred from homology"/>
<organism evidence="6 7">
    <name type="scientific">Sinocyclocheilus rhinocerous</name>
    <dbReference type="NCBI Taxonomy" id="307959"/>
    <lineage>
        <taxon>Eukaryota</taxon>
        <taxon>Metazoa</taxon>
        <taxon>Chordata</taxon>
        <taxon>Craniata</taxon>
        <taxon>Vertebrata</taxon>
        <taxon>Euteleostomi</taxon>
        <taxon>Actinopterygii</taxon>
        <taxon>Neopterygii</taxon>
        <taxon>Teleostei</taxon>
        <taxon>Ostariophysi</taxon>
        <taxon>Cypriniformes</taxon>
        <taxon>Cyprinidae</taxon>
        <taxon>Cyprininae</taxon>
        <taxon>Sinocyclocheilus</taxon>
    </lineage>
</organism>
<dbReference type="GO" id="GO:0000814">
    <property type="term" value="C:ESCRT II complex"/>
    <property type="evidence" value="ECO:0007669"/>
    <property type="project" value="InterPro"/>
</dbReference>
<reference evidence="6" key="1">
    <citation type="submission" date="2025-08" db="UniProtKB">
        <authorList>
            <consortium name="Ensembl"/>
        </authorList>
    </citation>
    <scope>IDENTIFICATION</scope>
</reference>
<evidence type="ECO:0000256" key="2">
    <source>
        <dbReference type="ARBA" id="ARBA00017934"/>
    </source>
</evidence>
<dbReference type="Ensembl" id="ENSSRHT00000063907.1">
    <property type="protein sequence ID" value="ENSSRHP00000062191.1"/>
    <property type="gene ID" value="ENSSRHG00000030997.1"/>
</dbReference>
<accession>A0A673K913</accession>
<dbReference type="PANTHER" id="PTHR13149:SF0">
    <property type="entry name" value="VACUOLAR PROTEIN-SORTING-ASSOCIATED PROTEIN 25"/>
    <property type="match status" value="1"/>
</dbReference>
<dbReference type="AlphaFoldDB" id="A0A673K913"/>
<keyword evidence="7" id="KW-1185">Reference proteome</keyword>
<dbReference type="PANTHER" id="PTHR13149">
    <property type="entry name" value="VACUOLAR PROTEIN SORTING-ASSOCIATED PROTEIN VPS25"/>
    <property type="match status" value="1"/>
</dbReference>
<dbReference type="InterPro" id="IPR036388">
    <property type="entry name" value="WH-like_DNA-bd_sf"/>
</dbReference>
<comment type="similarity">
    <text evidence="1">Belongs to the VPS25 family.</text>
</comment>
<dbReference type="Gene3D" id="1.10.10.570">
    <property type="entry name" value="Winged helix' DNA-binding domain. Chain C. Domain 1"/>
    <property type="match status" value="1"/>
</dbReference>
<sequence>SGLLQPNVDTRQKQLAAWCSLVLSFCRQSKLFTLDVLEAQESAVFNNNRIHRKLSVEAIQVVFEELRKTGNLEWLDKNKSRCLIMWRRPEEWGKLIHQWVSKNGMVNSVFTLYELSNGDDTEKEEFHGLEDWMLLRSLQALQADGKAEIISMDDGKGVKFF</sequence>
<dbReference type="InterPro" id="IPR008570">
    <property type="entry name" value="ESCRT-II_cplx_Vps25-sub"/>
</dbReference>
<dbReference type="GO" id="GO:0042803">
    <property type="term" value="F:protein homodimerization activity"/>
    <property type="evidence" value="ECO:0007669"/>
    <property type="project" value="TreeGrafter"/>
</dbReference>
<dbReference type="InterPro" id="IPR014041">
    <property type="entry name" value="ESCRT-II_cplx_Vps25-sub_N"/>
</dbReference>
<dbReference type="GO" id="GO:0043328">
    <property type="term" value="P:protein transport to vacuole involved in ubiquitin-dependent protein catabolic process via the multivesicular body sorting pathway"/>
    <property type="evidence" value="ECO:0007669"/>
    <property type="project" value="TreeGrafter"/>
</dbReference>
<evidence type="ECO:0000313" key="6">
    <source>
        <dbReference type="Ensembl" id="ENSSRHP00000062191.1"/>
    </source>
</evidence>